<keyword evidence="1" id="KW-0547">Nucleotide-binding</keyword>
<dbReference type="PANTHER" id="PTHR11702:SF39">
    <property type="entry name" value="GTP-BINDING PROTEIN OBGC2-RELATED"/>
    <property type="match status" value="1"/>
</dbReference>
<keyword evidence="3" id="KW-0175">Coiled coil</keyword>
<dbReference type="GO" id="GO:0003924">
    <property type="term" value="F:GTPase activity"/>
    <property type="evidence" value="ECO:0007669"/>
    <property type="project" value="InterPro"/>
</dbReference>
<evidence type="ECO:0000256" key="3">
    <source>
        <dbReference type="SAM" id="Coils"/>
    </source>
</evidence>
<dbReference type="AlphaFoldDB" id="A0A8K0IDD8"/>
<evidence type="ECO:0000259" key="6">
    <source>
        <dbReference type="PROSITE" id="PS51883"/>
    </source>
</evidence>
<dbReference type="Gene3D" id="3.40.50.300">
    <property type="entry name" value="P-loop containing nucleotide triphosphate hydrolases"/>
    <property type="match status" value="1"/>
</dbReference>
<feature type="coiled-coil region" evidence="3">
    <location>
        <begin position="476"/>
        <end position="503"/>
    </location>
</feature>
<dbReference type="PROSITE" id="PS51710">
    <property type="entry name" value="G_OBG"/>
    <property type="match status" value="1"/>
</dbReference>
<dbReference type="GO" id="GO:0042254">
    <property type="term" value="P:ribosome biogenesis"/>
    <property type="evidence" value="ECO:0007669"/>
    <property type="project" value="UniProtKB-UniRule"/>
</dbReference>
<dbReference type="InterPro" id="IPR006074">
    <property type="entry name" value="GTP1-OBG_CS"/>
</dbReference>
<keyword evidence="2" id="KW-0342">GTP-binding</keyword>
<comment type="caution">
    <text evidence="7">The sequence shown here is derived from an EMBL/GenBank/DDBJ whole genome shotgun (WGS) entry which is preliminary data.</text>
</comment>
<dbReference type="SUPFAM" id="SSF52540">
    <property type="entry name" value="P-loop containing nucleoside triphosphate hydrolases"/>
    <property type="match status" value="1"/>
</dbReference>
<feature type="domain" description="Obg" evidence="6">
    <location>
        <begin position="71"/>
        <end position="269"/>
    </location>
</feature>
<feature type="compositionally biased region" description="Basic and acidic residues" evidence="4">
    <location>
        <begin position="431"/>
        <end position="441"/>
    </location>
</feature>
<dbReference type="GO" id="GO:0005525">
    <property type="term" value="F:GTP binding"/>
    <property type="evidence" value="ECO:0007669"/>
    <property type="project" value="UniProtKB-KW"/>
</dbReference>
<dbReference type="OrthoDB" id="347018at2759"/>
<gene>
    <name evidence="7" type="ORF">COCNU_06G013200</name>
</gene>
<dbReference type="Gene3D" id="2.70.210.12">
    <property type="entry name" value="GTP1/OBG domain"/>
    <property type="match status" value="1"/>
</dbReference>
<dbReference type="PROSITE" id="PS51883">
    <property type="entry name" value="OBG"/>
    <property type="match status" value="1"/>
</dbReference>
<dbReference type="InterPro" id="IPR006169">
    <property type="entry name" value="GTP1_OBG_dom"/>
</dbReference>
<protein>
    <submittedName>
        <fullName evidence="7">Putative GTP-binding protein OBGC2</fullName>
    </submittedName>
</protein>
<organism evidence="7 8">
    <name type="scientific">Cocos nucifera</name>
    <name type="common">Coconut palm</name>
    <dbReference type="NCBI Taxonomy" id="13894"/>
    <lineage>
        <taxon>Eukaryota</taxon>
        <taxon>Viridiplantae</taxon>
        <taxon>Streptophyta</taxon>
        <taxon>Embryophyta</taxon>
        <taxon>Tracheophyta</taxon>
        <taxon>Spermatophyta</taxon>
        <taxon>Magnoliopsida</taxon>
        <taxon>Liliopsida</taxon>
        <taxon>Arecaceae</taxon>
        <taxon>Arecoideae</taxon>
        <taxon>Cocoseae</taxon>
        <taxon>Attaleinae</taxon>
        <taxon>Cocos</taxon>
    </lineage>
</organism>
<dbReference type="InterPro" id="IPR031167">
    <property type="entry name" value="G_OBG"/>
</dbReference>
<feature type="compositionally biased region" description="Basic and acidic residues" evidence="4">
    <location>
        <begin position="105"/>
        <end position="123"/>
    </location>
</feature>
<evidence type="ECO:0000259" key="5">
    <source>
        <dbReference type="PROSITE" id="PS51710"/>
    </source>
</evidence>
<keyword evidence="8" id="KW-1185">Reference proteome</keyword>
<dbReference type="Pfam" id="PF01018">
    <property type="entry name" value="GTP1_OBG"/>
    <property type="match status" value="1"/>
</dbReference>
<dbReference type="Pfam" id="PF01926">
    <property type="entry name" value="MMR_HSR1"/>
    <property type="match status" value="1"/>
</dbReference>
<dbReference type="GO" id="GO:0005739">
    <property type="term" value="C:mitochondrion"/>
    <property type="evidence" value="ECO:0007669"/>
    <property type="project" value="TreeGrafter"/>
</dbReference>
<dbReference type="PANTHER" id="PTHR11702">
    <property type="entry name" value="DEVELOPMENTALLY REGULATED GTP-BINDING PROTEIN-RELATED"/>
    <property type="match status" value="1"/>
</dbReference>
<reference evidence="7" key="1">
    <citation type="journal article" date="2017" name="Gigascience">
        <title>The genome draft of coconut (Cocos nucifera).</title>
        <authorList>
            <person name="Xiao Y."/>
            <person name="Xu P."/>
            <person name="Fan H."/>
            <person name="Baudouin L."/>
            <person name="Xia W."/>
            <person name="Bocs S."/>
            <person name="Xu J."/>
            <person name="Li Q."/>
            <person name="Guo A."/>
            <person name="Zhou L."/>
            <person name="Li J."/>
            <person name="Wu Y."/>
            <person name="Ma Z."/>
            <person name="Armero A."/>
            <person name="Issali A.E."/>
            <person name="Liu N."/>
            <person name="Peng M."/>
            <person name="Yang Y."/>
        </authorList>
    </citation>
    <scope>NUCLEOTIDE SEQUENCE</scope>
    <source>
        <tissue evidence="7">Spear leaf of Hainan Tall coconut</tissue>
    </source>
</reference>
<dbReference type="Proteomes" id="UP000797356">
    <property type="component" value="Chromosome 6"/>
</dbReference>
<accession>A0A8K0IDD8</accession>
<dbReference type="GO" id="GO:0000287">
    <property type="term" value="F:magnesium ion binding"/>
    <property type="evidence" value="ECO:0007669"/>
    <property type="project" value="InterPro"/>
</dbReference>
<evidence type="ECO:0000313" key="7">
    <source>
        <dbReference type="EMBL" id="KAG1347491.1"/>
    </source>
</evidence>
<evidence type="ECO:0000256" key="4">
    <source>
        <dbReference type="SAM" id="MobiDB-lite"/>
    </source>
</evidence>
<dbReference type="EMBL" id="CM017877">
    <property type="protein sequence ID" value="KAG1347491.1"/>
    <property type="molecule type" value="Genomic_DNA"/>
</dbReference>
<proteinExistence type="predicted"/>
<sequence>MALLLHPSLPLSSQRFREDSSTGYPIPKSLVFSANRGRQWSHSSNFVINCRSARVKESPSSNASALIREPHKYFDQVVITVRSGDGGHGAVLSLPNLRNTSKSQGKHDQEKSMKKSSYRRDSDGSLILPMGGHGGDVVIYADESKESLLEFHKKSQYSAKRGGNVDAMGTLTSQLRDGYAAPMLRIPVPVGTVVRRKRGKFLADLAHPGDEILVARGGQGGISLLEMPEHKRKRLMAPSSNVMRDESDKVLVLGQPGEEVSLELILRVVADVGLVGLPNAGKSTLLAAITLAKPDIADYPFTTLMPNLGRLDGDPTLGALKYSSGATLADLPGLIEGAHLGKGLGRNFLRHLRRTQLLVHVVDAAAEDPINDYRTVREELRMYNPDYLQRPYIVLLNKIDLPKARDRLPSLVQEVSKIGCREAPNFEMRRELPTESKEAHIHSSGASNEESKEKEIEDYPRPLAVVGASVLKLIGIDEMLREIRTALRKCQDLEKAVETEKVQENHRLIADTYEQKIPKLPTL</sequence>
<dbReference type="PROSITE" id="PS00905">
    <property type="entry name" value="GTP1_OBG"/>
    <property type="match status" value="1"/>
</dbReference>
<name>A0A8K0IDD8_COCNU</name>
<dbReference type="InterPro" id="IPR006073">
    <property type="entry name" value="GTP-bd"/>
</dbReference>
<dbReference type="InterPro" id="IPR045086">
    <property type="entry name" value="OBG_GTPase"/>
</dbReference>
<evidence type="ECO:0000256" key="1">
    <source>
        <dbReference type="ARBA" id="ARBA00022741"/>
    </source>
</evidence>
<dbReference type="SUPFAM" id="SSF82051">
    <property type="entry name" value="Obg GTP-binding protein N-terminal domain"/>
    <property type="match status" value="1"/>
</dbReference>
<feature type="region of interest" description="Disordered" evidence="4">
    <location>
        <begin position="90"/>
        <end position="126"/>
    </location>
</feature>
<dbReference type="PRINTS" id="PR00326">
    <property type="entry name" value="GTP1OBG"/>
</dbReference>
<feature type="domain" description="OBG-type G" evidence="5">
    <location>
        <begin position="270"/>
        <end position="488"/>
    </location>
</feature>
<dbReference type="CDD" id="cd01898">
    <property type="entry name" value="Obg"/>
    <property type="match status" value="1"/>
</dbReference>
<evidence type="ECO:0000313" key="8">
    <source>
        <dbReference type="Proteomes" id="UP000797356"/>
    </source>
</evidence>
<dbReference type="InterPro" id="IPR036726">
    <property type="entry name" value="GTP1_OBG_dom_sf"/>
</dbReference>
<dbReference type="InterPro" id="IPR027417">
    <property type="entry name" value="P-loop_NTPase"/>
</dbReference>
<evidence type="ECO:0000256" key="2">
    <source>
        <dbReference type="ARBA" id="ARBA00023134"/>
    </source>
</evidence>
<reference evidence="7" key="2">
    <citation type="submission" date="2019-07" db="EMBL/GenBank/DDBJ databases">
        <authorList>
            <person name="Yang Y."/>
            <person name="Bocs S."/>
            <person name="Baudouin L."/>
        </authorList>
    </citation>
    <scope>NUCLEOTIDE SEQUENCE</scope>
    <source>
        <tissue evidence="7">Spear leaf of Hainan Tall coconut</tissue>
    </source>
</reference>
<feature type="region of interest" description="Disordered" evidence="4">
    <location>
        <begin position="431"/>
        <end position="455"/>
    </location>
</feature>